<accession>A0A0A9CR59</accession>
<name>A0A0A9CR59_ARUDO</name>
<dbReference type="EMBL" id="GBRH01222015">
    <property type="protein sequence ID" value="JAD75880.1"/>
    <property type="molecule type" value="Transcribed_RNA"/>
</dbReference>
<keyword evidence="1" id="KW-0812">Transmembrane</keyword>
<organism evidence="2">
    <name type="scientific">Arundo donax</name>
    <name type="common">Giant reed</name>
    <name type="synonym">Donax arundinaceus</name>
    <dbReference type="NCBI Taxonomy" id="35708"/>
    <lineage>
        <taxon>Eukaryota</taxon>
        <taxon>Viridiplantae</taxon>
        <taxon>Streptophyta</taxon>
        <taxon>Embryophyta</taxon>
        <taxon>Tracheophyta</taxon>
        <taxon>Spermatophyta</taxon>
        <taxon>Magnoliopsida</taxon>
        <taxon>Liliopsida</taxon>
        <taxon>Poales</taxon>
        <taxon>Poaceae</taxon>
        <taxon>PACMAD clade</taxon>
        <taxon>Arundinoideae</taxon>
        <taxon>Arundineae</taxon>
        <taxon>Arundo</taxon>
    </lineage>
</organism>
<reference evidence="2" key="2">
    <citation type="journal article" date="2015" name="Data Brief">
        <title>Shoot transcriptome of the giant reed, Arundo donax.</title>
        <authorList>
            <person name="Barrero R.A."/>
            <person name="Guerrero F.D."/>
            <person name="Moolhuijzen P."/>
            <person name="Goolsby J.A."/>
            <person name="Tidwell J."/>
            <person name="Bellgard S.E."/>
            <person name="Bellgard M.I."/>
        </authorList>
    </citation>
    <scope>NUCLEOTIDE SEQUENCE</scope>
    <source>
        <tissue evidence="2">Shoot tissue taken approximately 20 cm above the soil surface</tissue>
    </source>
</reference>
<proteinExistence type="predicted"/>
<evidence type="ECO:0000256" key="1">
    <source>
        <dbReference type="SAM" id="Phobius"/>
    </source>
</evidence>
<protein>
    <submittedName>
        <fullName evidence="2">Uncharacterized protein</fullName>
    </submittedName>
</protein>
<keyword evidence="1" id="KW-1133">Transmembrane helix</keyword>
<dbReference type="AlphaFoldDB" id="A0A0A9CR59"/>
<sequence>MLEIKSFWDEGNSYQGSNQKVFGYWFHAVKCICLQFWIKQLFVD</sequence>
<reference evidence="2" key="1">
    <citation type="submission" date="2014-09" db="EMBL/GenBank/DDBJ databases">
        <authorList>
            <person name="Magalhaes I.L.F."/>
            <person name="Oliveira U."/>
            <person name="Santos F.R."/>
            <person name="Vidigal T.H.D.A."/>
            <person name="Brescovit A.D."/>
            <person name="Santos A.J."/>
        </authorList>
    </citation>
    <scope>NUCLEOTIDE SEQUENCE</scope>
    <source>
        <tissue evidence="2">Shoot tissue taken approximately 20 cm above the soil surface</tissue>
    </source>
</reference>
<feature type="transmembrane region" description="Helical" evidence="1">
    <location>
        <begin position="21"/>
        <end position="38"/>
    </location>
</feature>
<keyword evidence="1" id="KW-0472">Membrane</keyword>
<evidence type="ECO:0000313" key="2">
    <source>
        <dbReference type="EMBL" id="JAD75880.1"/>
    </source>
</evidence>